<comment type="caution">
    <text evidence="4">The sequence shown here is derived from an EMBL/GenBank/DDBJ whole genome shotgun (WGS) entry which is preliminary data.</text>
</comment>
<dbReference type="SUPFAM" id="SSF47226">
    <property type="entry name" value="Histidine-containing phosphotransfer domain, HPT domain"/>
    <property type="match status" value="1"/>
</dbReference>
<dbReference type="SMART" id="SM00073">
    <property type="entry name" value="HPT"/>
    <property type="match status" value="1"/>
</dbReference>
<organism evidence="4 5">
    <name type="scientific">Candidatus Thiomargarita nelsonii</name>
    <dbReference type="NCBI Taxonomy" id="1003181"/>
    <lineage>
        <taxon>Bacteria</taxon>
        <taxon>Pseudomonadati</taxon>
        <taxon>Pseudomonadota</taxon>
        <taxon>Gammaproteobacteria</taxon>
        <taxon>Thiotrichales</taxon>
        <taxon>Thiotrichaceae</taxon>
        <taxon>Thiomargarita</taxon>
    </lineage>
</organism>
<accession>A0A0A6RYI9</accession>
<feature type="modified residue" description="Phosphohistidine" evidence="2">
    <location>
        <position position="59"/>
    </location>
</feature>
<evidence type="ECO:0000313" key="4">
    <source>
        <dbReference type="EMBL" id="KHD08926.1"/>
    </source>
</evidence>
<protein>
    <recommendedName>
        <fullName evidence="3">HPt domain-containing protein</fullName>
    </recommendedName>
</protein>
<dbReference type="Gene3D" id="1.20.120.160">
    <property type="entry name" value="HPT domain"/>
    <property type="match status" value="1"/>
</dbReference>
<proteinExistence type="predicted"/>
<evidence type="ECO:0000259" key="3">
    <source>
        <dbReference type="PROSITE" id="PS50894"/>
    </source>
</evidence>
<reference evidence="4 5" key="1">
    <citation type="journal article" date="2016" name="Front. Microbiol.">
        <title>Single-Cell (Meta-)Genomics of a Dimorphic Candidatus Thiomargarita nelsonii Reveals Genomic Plasticity.</title>
        <authorList>
            <person name="Flood B.E."/>
            <person name="Fliss P."/>
            <person name="Jones D.S."/>
            <person name="Dick G.J."/>
            <person name="Jain S."/>
            <person name="Kaster A.K."/>
            <person name="Winkel M."/>
            <person name="Mussmann M."/>
            <person name="Bailey J."/>
        </authorList>
    </citation>
    <scope>NUCLEOTIDE SEQUENCE [LARGE SCALE GENOMIC DNA]</scope>
    <source>
        <strain evidence="4">Hydrate Ridge</strain>
    </source>
</reference>
<gene>
    <name evidence="4" type="ORF">PN36_18355</name>
</gene>
<dbReference type="GO" id="GO:0004672">
    <property type="term" value="F:protein kinase activity"/>
    <property type="evidence" value="ECO:0007669"/>
    <property type="project" value="UniProtKB-ARBA"/>
</dbReference>
<dbReference type="AlphaFoldDB" id="A0A0A6RYI9"/>
<dbReference type="Pfam" id="PF01627">
    <property type="entry name" value="Hpt"/>
    <property type="match status" value="1"/>
</dbReference>
<evidence type="ECO:0000256" key="2">
    <source>
        <dbReference type="PROSITE-ProRule" id="PRU00110"/>
    </source>
</evidence>
<evidence type="ECO:0000256" key="1">
    <source>
        <dbReference type="ARBA" id="ARBA00023012"/>
    </source>
</evidence>
<keyword evidence="5" id="KW-1185">Reference proteome</keyword>
<dbReference type="InterPro" id="IPR008207">
    <property type="entry name" value="Sig_transdc_His_kin_Hpt_dom"/>
</dbReference>
<dbReference type="InterPro" id="IPR036641">
    <property type="entry name" value="HPT_dom_sf"/>
</dbReference>
<keyword evidence="2" id="KW-0597">Phosphoprotein</keyword>
<dbReference type="Proteomes" id="UP000030428">
    <property type="component" value="Unassembled WGS sequence"/>
</dbReference>
<sequence>MKLIDIPEQIPSSELEEEILEAFIEEIGEIHQEIVTHFNILKNNPADLESIKNLQRNFHTLKGTGGLVGATLIGSLGLHFEEMLNKVIDGKLSINNDILSLMEQVETMLPSMLKHFQYNQSISDEMVLFISQAYHFTQV</sequence>
<evidence type="ECO:0000313" key="5">
    <source>
        <dbReference type="Proteomes" id="UP000030428"/>
    </source>
</evidence>
<dbReference type="InterPro" id="IPR051315">
    <property type="entry name" value="Bact_Chemotaxis_CheA"/>
</dbReference>
<dbReference type="GO" id="GO:0000160">
    <property type="term" value="P:phosphorelay signal transduction system"/>
    <property type="evidence" value="ECO:0007669"/>
    <property type="project" value="UniProtKB-KW"/>
</dbReference>
<keyword evidence="1" id="KW-0902">Two-component regulatory system</keyword>
<dbReference type="PANTHER" id="PTHR43395">
    <property type="entry name" value="SENSOR HISTIDINE KINASE CHEA"/>
    <property type="match status" value="1"/>
</dbReference>
<name>A0A0A6RYI9_9GAMM</name>
<feature type="domain" description="HPt" evidence="3">
    <location>
        <begin position="12"/>
        <end position="116"/>
    </location>
</feature>
<dbReference type="PROSITE" id="PS50894">
    <property type="entry name" value="HPT"/>
    <property type="match status" value="1"/>
</dbReference>
<dbReference type="PANTHER" id="PTHR43395:SF10">
    <property type="entry name" value="CHEMOTAXIS PROTEIN CHEA"/>
    <property type="match status" value="1"/>
</dbReference>
<dbReference type="EMBL" id="JSZA02000072">
    <property type="protein sequence ID" value="KHD08926.1"/>
    <property type="molecule type" value="Genomic_DNA"/>
</dbReference>